<reference evidence="1" key="1">
    <citation type="submission" date="2022-02" db="EMBL/GenBank/DDBJ databases">
        <authorList>
            <person name="Henning P.M."/>
            <person name="McCubbin A.G."/>
            <person name="Shore J.S."/>
        </authorList>
    </citation>
    <scope>NUCLEOTIDE SEQUENCE</scope>
    <source>
        <strain evidence="1">F60SS</strain>
        <tissue evidence="1">Leaves</tissue>
    </source>
</reference>
<keyword evidence="2" id="KW-1185">Reference proteome</keyword>
<gene>
    <name evidence="1" type="ORF">Tsubulata_043384</name>
</gene>
<dbReference type="EMBL" id="JAKUCV010001151">
    <property type="protein sequence ID" value="KAJ4847444.1"/>
    <property type="molecule type" value="Genomic_DNA"/>
</dbReference>
<dbReference type="AlphaFoldDB" id="A0A9Q0GC24"/>
<organism evidence="1 2">
    <name type="scientific">Turnera subulata</name>
    <dbReference type="NCBI Taxonomy" id="218843"/>
    <lineage>
        <taxon>Eukaryota</taxon>
        <taxon>Viridiplantae</taxon>
        <taxon>Streptophyta</taxon>
        <taxon>Embryophyta</taxon>
        <taxon>Tracheophyta</taxon>
        <taxon>Spermatophyta</taxon>
        <taxon>Magnoliopsida</taxon>
        <taxon>eudicotyledons</taxon>
        <taxon>Gunneridae</taxon>
        <taxon>Pentapetalae</taxon>
        <taxon>rosids</taxon>
        <taxon>fabids</taxon>
        <taxon>Malpighiales</taxon>
        <taxon>Passifloraceae</taxon>
        <taxon>Turnera</taxon>
    </lineage>
</organism>
<protein>
    <submittedName>
        <fullName evidence="1">Uncharacterized protein</fullName>
    </submittedName>
</protein>
<sequence length="174" mass="19211">MKNCRFGGVGTAGLGLDALVNRSLNRRKSGDRIDRSSHLYAHDGEKNQPVATSRNVHVVDHGDLGSYNFLNENSRPGLIALEGCCRSEASQLLNDRICKRCGISYKLLVLRIHFWFLLSERPDMYSGSSASAWGNFRLPHQMMSAANTIGPSGSQIDFLSELRRAVHNAGASYE</sequence>
<evidence type="ECO:0000313" key="2">
    <source>
        <dbReference type="Proteomes" id="UP001141552"/>
    </source>
</evidence>
<name>A0A9Q0GC24_9ROSI</name>
<proteinExistence type="predicted"/>
<evidence type="ECO:0000313" key="1">
    <source>
        <dbReference type="EMBL" id="KAJ4847444.1"/>
    </source>
</evidence>
<dbReference type="PANTHER" id="PTHR36032:SF1">
    <property type="entry name" value="PHOSPHOPANTOTHENATE--CYSTEINE LIGASE 2"/>
    <property type="match status" value="1"/>
</dbReference>
<dbReference type="OrthoDB" id="1869053at2759"/>
<comment type="caution">
    <text evidence="1">The sequence shown here is derived from an EMBL/GenBank/DDBJ whole genome shotgun (WGS) entry which is preliminary data.</text>
</comment>
<reference evidence="1" key="2">
    <citation type="journal article" date="2023" name="Plants (Basel)">
        <title>Annotation of the Turnera subulata (Passifloraceae) Draft Genome Reveals the S-Locus Evolved after the Divergence of Turneroideae from Passifloroideae in a Stepwise Manner.</title>
        <authorList>
            <person name="Henning P.M."/>
            <person name="Roalson E.H."/>
            <person name="Mir W."/>
            <person name="McCubbin A.G."/>
            <person name="Shore J.S."/>
        </authorList>
    </citation>
    <scope>NUCLEOTIDE SEQUENCE</scope>
    <source>
        <strain evidence="1">F60SS</strain>
    </source>
</reference>
<accession>A0A9Q0GC24</accession>
<dbReference type="Proteomes" id="UP001141552">
    <property type="component" value="Unassembled WGS sequence"/>
</dbReference>
<dbReference type="PANTHER" id="PTHR36032">
    <property type="entry name" value="PHOSPHOPANTOTHENATE--CYSTEINE LIGASE 2"/>
    <property type="match status" value="1"/>
</dbReference>